<name>A0A0F9HL49_9ZZZZ</name>
<dbReference type="AlphaFoldDB" id="A0A0F9HL49"/>
<dbReference type="EMBL" id="LAZR01014775">
    <property type="protein sequence ID" value="KKM16001.1"/>
    <property type="molecule type" value="Genomic_DNA"/>
</dbReference>
<sequence>IFQKIKDIELKYHFVKKRVKSGADIFAYKAESFIFEAFTYVNKVNTMLADTDAFYAPLKDKTSLQNIEKLLLLEKASSNMLK</sequence>
<dbReference type="InterPro" id="IPR029044">
    <property type="entry name" value="Nucleotide-diphossugar_trans"/>
</dbReference>
<feature type="non-terminal residue" evidence="1">
    <location>
        <position position="1"/>
    </location>
</feature>
<accession>A0A0F9HL49</accession>
<reference evidence="1" key="1">
    <citation type="journal article" date="2015" name="Nature">
        <title>Complex archaea that bridge the gap between prokaryotes and eukaryotes.</title>
        <authorList>
            <person name="Spang A."/>
            <person name="Saw J.H."/>
            <person name="Jorgensen S.L."/>
            <person name="Zaremba-Niedzwiedzka K."/>
            <person name="Martijn J."/>
            <person name="Lind A.E."/>
            <person name="van Eijk R."/>
            <person name="Schleper C."/>
            <person name="Guy L."/>
            <person name="Ettema T.J."/>
        </authorList>
    </citation>
    <scope>NUCLEOTIDE SEQUENCE</scope>
</reference>
<dbReference type="Gene3D" id="3.90.550.10">
    <property type="entry name" value="Spore Coat Polysaccharide Biosynthesis Protein SpsA, Chain A"/>
    <property type="match status" value="1"/>
</dbReference>
<gene>
    <name evidence="1" type="ORF">LCGC14_1690280</name>
</gene>
<protein>
    <submittedName>
        <fullName evidence="1">Uncharacterized protein</fullName>
    </submittedName>
</protein>
<dbReference type="SUPFAM" id="SSF53448">
    <property type="entry name" value="Nucleotide-diphospho-sugar transferases"/>
    <property type="match status" value="1"/>
</dbReference>
<proteinExistence type="predicted"/>
<comment type="caution">
    <text evidence="1">The sequence shown here is derived from an EMBL/GenBank/DDBJ whole genome shotgun (WGS) entry which is preliminary data.</text>
</comment>
<evidence type="ECO:0000313" key="1">
    <source>
        <dbReference type="EMBL" id="KKM16001.1"/>
    </source>
</evidence>
<organism evidence="1">
    <name type="scientific">marine sediment metagenome</name>
    <dbReference type="NCBI Taxonomy" id="412755"/>
    <lineage>
        <taxon>unclassified sequences</taxon>
        <taxon>metagenomes</taxon>
        <taxon>ecological metagenomes</taxon>
    </lineage>
</organism>